<accession>A0ACC2MHJ2</accession>
<organism evidence="1 2">
    <name type="scientific">Persea americana</name>
    <name type="common">Avocado</name>
    <dbReference type="NCBI Taxonomy" id="3435"/>
    <lineage>
        <taxon>Eukaryota</taxon>
        <taxon>Viridiplantae</taxon>
        <taxon>Streptophyta</taxon>
        <taxon>Embryophyta</taxon>
        <taxon>Tracheophyta</taxon>
        <taxon>Spermatophyta</taxon>
        <taxon>Magnoliopsida</taxon>
        <taxon>Magnoliidae</taxon>
        <taxon>Laurales</taxon>
        <taxon>Lauraceae</taxon>
        <taxon>Persea</taxon>
    </lineage>
</organism>
<evidence type="ECO:0000313" key="2">
    <source>
        <dbReference type="Proteomes" id="UP001234297"/>
    </source>
</evidence>
<proteinExistence type="predicted"/>
<name>A0ACC2MHJ2_PERAE</name>
<keyword evidence="2" id="KW-1185">Reference proteome</keyword>
<evidence type="ECO:0000313" key="1">
    <source>
        <dbReference type="EMBL" id="KAJ8645098.1"/>
    </source>
</evidence>
<dbReference type="EMBL" id="CM056810">
    <property type="protein sequence ID" value="KAJ8645098.1"/>
    <property type="molecule type" value="Genomic_DNA"/>
</dbReference>
<protein>
    <submittedName>
        <fullName evidence="1">Uncharacterized protein</fullName>
    </submittedName>
</protein>
<sequence>MMSKSVKRSWQKTWAPGGWRLGYSGDLGAQTVAPKWLFLGGLASDDGIDVIFGIQGVLTWEAGRPGCGAQVDLTDGRYGCGAQVNYSVVQAGRPEGGAQVAVEGWAPRGWRPVTDANVLIRTTSDATNEIISKRCNGRRSRIRTLSQKGKRPGDSGKGRRPVGGAQVFWRGQAPSGWRPGVLERAGAQWVAPSLSAKGCSRSFQYK</sequence>
<comment type="caution">
    <text evidence="1">The sequence shown here is derived from an EMBL/GenBank/DDBJ whole genome shotgun (WGS) entry which is preliminary data.</text>
</comment>
<gene>
    <name evidence="1" type="ORF">MRB53_006846</name>
</gene>
<dbReference type="Proteomes" id="UP001234297">
    <property type="component" value="Chromosome 2"/>
</dbReference>
<reference evidence="1 2" key="1">
    <citation type="journal article" date="2022" name="Hortic Res">
        <title>A haplotype resolved chromosomal level avocado genome allows analysis of novel avocado genes.</title>
        <authorList>
            <person name="Nath O."/>
            <person name="Fletcher S.J."/>
            <person name="Hayward A."/>
            <person name="Shaw L.M."/>
            <person name="Masouleh A.K."/>
            <person name="Furtado A."/>
            <person name="Henry R.J."/>
            <person name="Mitter N."/>
        </authorList>
    </citation>
    <scope>NUCLEOTIDE SEQUENCE [LARGE SCALE GENOMIC DNA]</scope>
    <source>
        <strain evidence="2">cv. Hass</strain>
    </source>
</reference>